<evidence type="ECO:0000313" key="1">
    <source>
        <dbReference type="EMBL" id="KAK9042701.1"/>
    </source>
</evidence>
<protein>
    <submittedName>
        <fullName evidence="1">Uncharacterized protein</fullName>
    </submittedName>
</protein>
<reference evidence="1 2" key="1">
    <citation type="journal article" date="2024" name="G3 (Bethesda)">
        <title>Genome assembly of Hibiscus sabdariffa L. provides insights into metabolisms of medicinal natural products.</title>
        <authorList>
            <person name="Kim T."/>
        </authorList>
    </citation>
    <scope>NUCLEOTIDE SEQUENCE [LARGE SCALE GENOMIC DNA]</scope>
    <source>
        <strain evidence="1">TK-2024</strain>
        <tissue evidence="1">Old leaves</tissue>
    </source>
</reference>
<gene>
    <name evidence="1" type="ORF">V6N11_017766</name>
</gene>
<organism evidence="1 2">
    <name type="scientific">Hibiscus sabdariffa</name>
    <name type="common">roselle</name>
    <dbReference type="NCBI Taxonomy" id="183260"/>
    <lineage>
        <taxon>Eukaryota</taxon>
        <taxon>Viridiplantae</taxon>
        <taxon>Streptophyta</taxon>
        <taxon>Embryophyta</taxon>
        <taxon>Tracheophyta</taxon>
        <taxon>Spermatophyta</taxon>
        <taxon>Magnoliopsida</taxon>
        <taxon>eudicotyledons</taxon>
        <taxon>Gunneridae</taxon>
        <taxon>Pentapetalae</taxon>
        <taxon>rosids</taxon>
        <taxon>malvids</taxon>
        <taxon>Malvales</taxon>
        <taxon>Malvaceae</taxon>
        <taxon>Malvoideae</taxon>
        <taxon>Hibiscus</taxon>
    </lineage>
</organism>
<dbReference type="EMBL" id="JBBPBN010000004">
    <property type="protein sequence ID" value="KAK9042701.1"/>
    <property type="molecule type" value="Genomic_DNA"/>
</dbReference>
<evidence type="ECO:0000313" key="2">
    <source>
        <dbReference type="Proteomes" id="UP001396334"/>
    </source>
</evidence>
<sequence>MWDFDRLMDLISLRIGFWCKAKWPDSFSSIEDFVRFPSQAVDSGNWVRLNHSALEVCMWGKGGETWEGWWRNGTAI</sequence>
<name>A0ABR2TYX9_9ROSI</name>
<keyword evidence="2" id="KW-1185">Reference proteome</keyword>
<accession>A0ABR2TYX9</accession>
<comment type="caution">
    <text evidence="1">The sequence shown here is derived from an EMBL/GenBank/DDBJ whole genome shotgun (WGS) entry which is preliminary data.</text>
</comment>
<dbReference type="Proteomes" id="UP001396334">
    <property type="component" value="Unassembled WGS sequence"/>
</dbReference>
<proteinExistence type="predicted"/>